<feature type="domain" description="HAMP" evidence="5">
    <location>
        <begin position="209"/>
        <end position="261"/>
    </location>
</feature>
<dbReference type="PROSITE" id="PS50885">
    <property type="entry name" value="HAMP"/>
    <property type="match status" value="1"/>
</dbReference>
<evidence type="ECO:0000256" key="1">
    <source>
        <dbReference type="ARBA" id="ARBA00022481"/>
    </source>
</evidence>
<dbReference type="PANTHER" id="PTHR43531">
    <property type="entry name" value="PROTEIN ICFG"/>
    <property type="match status" value="1"/>
</dbReference>
<dbReference type="SUPFAM" id="SSF58104">
    <property type="entry name" value="Methyl-accepting chemotaxis protein (MCP) signaling domain"/>
    <property type="match status" value="1"/>
</dbReference>
<dbReference type="InterPro" id="IPR051310">
    <property type="entry name" value="MCP_chemotaxis"/>
</dbReference>
<protein>
    <submittedName>
        <fullName evidence="6">Methyl-accepting chemotaxis protein</fullName>
    </submittedName>
</protein>
<keyword evidence="1" id="KW-0488">Methylation</keyword>
<name>A0ABT9S4D9_9BURK</name>
<dbReference type="InterPro" id="IPR024478">
    <property type="entry name" value="HlyB_4HB_MCP"/>
</dbReference>
<comment type="caution">
    <text evidence="6">The sequence shown here is derived from an EMBL/GenBank/DDBJ whole genome shotgun (WGS) entry which is preliminary data.</text>
</comment>
<dbReference type="CDD" id="cd11386">
    <property type="entry name" value="MCP_signal"/>
    <property type="match status" value="1"/>
</dbReference>
<keyword evidence="3" id="KW-0807">Transducer</keyword>
<evidence type="ECO:0000259" key="4">
    <source>
        <dbReference type="PROSITE" id="PS50111"/>
    </source>
</evidence>
<dbReference type="Gene3D" id="1.10.287.950">
    <property type="entry name" value="Methyl-accepting chemotaxis protein"/>
    <property type="match status" value="1"/>
</dbReference>
<proteinExistence type="inferred from homology"/>
<dbReference type="SMART" id="SM00304">
    <property type="entry name" value="HAMP"/>
    <property type="match status" value="1"/>
</dbReference>
<gene>
    <name evidence="6" type="ORF">J2W36_001463</name>
</gene>
<dbReference type="Pfam" id="PF00015">
    <property type="entry name" value="MCPsignal"/>
    <property type="match status" value="1"/>
</dbReference>
<dbReference type="Pfam" id="PF12729">
    <property type="entry name" value="4HB_MCP_1"/>
    <property type="match status" value="1"/>
</dbReference>
<dbReference type="PROSITE" id="PS50111">
    <property type="entry name" value="CHEMOTAXIS_TRANSDUC_2"/>
    <property type="match status" value="1"/>
</dbReference>
<dbReference type="PANTHER" id="PTHR43531:SF14">
    <property type="entry name" value="METHYL-ACCEPTING CHEMOTAXIS PROTEIN I-RELATED"/>
    <property type="match status" value="1"/>
</dbReference>
<dbReference type="Proteomes" id="UP001226867">
    <property type="component" value="Unassembled WGS sequence"/>
</dbReference>
<evidence type="ECO:0000259" key="5">
    <source>
        <dbReference type="PROSITE" id="PS50885"/>
    </source>
</evidence>
<dbReference type="InterPro" id="IPR003660">
    <property type="entry name" value="HAMP_dom"/>
</dbReference>
<dbReference type="CDD" id="cd06225">
    <property type="entry name" value="HAMP"/>
    <property type="match status" value="1"/>
</dbReference>
<evidence type="ECO:0000313" key="6">
    <source>
        <dbReference type="EMBL" id="MDP9899218.1"/>
    </source>
</evidence>
<dbReference type="Pfam" id="PF00672">
    <property type="entry name" value="HAMP"/>
    <property type="match status" value="1"/>
</dbReference>
<organism evidence="6 7">
    <name type="scientific">Variovorax ginsengisoli</name>
    <dbReference type="NCBI Taxonomy" id="363844"/>
    <lineage>
        <taxon>Bacteria</taxon>
        <taxon>Pseudomonadati</taxon>
        <taxon>Pseudomonadota</taxon>
        <taxon>Betaproteobacteria</taxon>
        <taxon>Burkholderiales</taxon>
        <taxon>Comamonadaceae</taxon>
        <taxon>Variovorax</taxon>
    </lineage>
</organism>
<sequence length="513" mass="53481">MKLTIQQKMLGFSLIGLTLMVLIGATGYSAVHMLSSHTDKIATIGTAVRVQMDADMMHDALRADVLSAMLASLENDAAEEKLTQASLTEHIDKFRESFKTLDELPLDAEIVKASALVRPALNAYLASATEIIGLAFTNRDAAKAKLPSFKDAFESLEKSMGELADLIESQAKVAQAASDRTAAIARAVMVATALIAGALFFGIGHAVSRGVVLPIGRAVKVAQAVASGDLTSQIDTRGTDETAQLLQALKAMNDSLILTVGSVRRSSESIATGSSQIASGNTDLSHRTETQASNLQQTATSMEELSSTVRNNADTARQASQLASSASDVAAKGGSVVAQVVGTMAEITQSSHKISEIIGVIDGIAFQTNILALNAAVEAARAGEQGRGFAVVASEVRSLAQRSASAAKEIKGLINDSVEKVLNGSRLVDNAGQTMEDIVAQVRRVTDLIGEISSATQEQTSGIELVSGAVAQLDQVTQQNAALVEESAAAAEGLKHQASELVSAVSVFRLTHG</sequence>
<keyword evidence="7" id="KW-1185">Reference proteome</keyword>
<dbReference type="SMART" id="SM00283">
    <property type="entry name" value="MA"/>
    <property type="match status" value="1"/>
</dbReference>
<comment type="similarity">
    <text evidence="2">Belongs to the methyl-accepting chemotaxis (MCP) protein family.</text>
</comment>
<evidence type="ECO:0000313" key="7">
    <source>
        <dbReference type="Proteomes" id="UP001226867"/>
    </source>
</evidence>
<dbReference type="RefSeq" id="WP_307689039.1">
    <property type="nucleotide sequence ID" value="NZ_JAUSRO010000004.1"/>
</dbReference>
<evidence type="ECO:0000256" key="3">
    <source>
        <dbReference type="PROSITE-ProRule" id="PRU00284"/>
    </source>
</evidence>
<dbReference type="InterPro" id="IPR004089">
    <property type="entry name" value="MCPsignal_dom"/>
</dbReference>
<reference evidence="6 7" key="1">
    <citation type="submission" date="2023-07" db="EMBL/GenBank/DDBJ databases">
        <title>Sorghum-associated microbial communities from plants grown in Nebraska, USA.</title>
        <authorList>
            <person name="Schachtman D."/>
        </authorList>
    </citation>
    <scope>NUCLEOTIDE SEQUENCE [LARGE SCALE GENOMIC DNA]</scope>
    <source>
        <strain evidence="6 7">DS1607</strain>
    </source>
</reference>
<accession>A0ABT9S4D9</accession>
<feature type="domain" description="Methyl-accepting transducer" evidence="4">
    <location>
        <begin position="266"/>
        <end position="495"/>
    </location>
</feature>
<dbReference type="EMBL" id="JAUSRO010000004">
    <property type="protein sequence ID" value="MDP9899218.1"/>
    <property type="molecule type" value="Genomic_DNA"/>
</dbReference>
<evidence type="ECO:0000256" key="2">
    <source>
        <dbReference type="ARBA" id="ARBA00029447"/>
    </source>
</evidence>